<reference evidence="4" key="1">
    <citation type="submission" date="2021-02" db="EMBL/GenBank/DDBJ databases">
        <authorList>
            <person name="Dougan E. K."/>
            <person name="Rhodes N."/>
            <person name="Thang M."/>
            <person name="Chan C."/>
        </authorList>
    </citation>
    <scope>NUCLEOTIDE SEQUENCE</scope>
</reference>
<dbReference type="OrthoDB" id="414621at2759"/>
<dbReference type="InterPro" id="IPR001525">
    <property type="entry name" value="C5_MeTfrase"/>
</dbReference>
<evidence type="ECO:0000256" key="1">
    <source>
        <dbReference type="ARBA" id="ARBA00022603"/>
    </source>
</evidence>
<accession>A0A812K7G9</accession>
<sequence>MPRETESVDAILLSFFDGIGTAALVFQQILEEKSWKGHMILWESDEDLAALTKEHFPKADHRGDVDNERVADLIERLDAIDPGRKATVIIAGGPPCHDYSRIRSSAPGAQGLEGSKFVRFAELVKELERSWGRPQAVLIVENVLPQNKADIRAFEKALAAQAVMHDSSDFGIISRPRVWWTRVPWQQVSHRSDCPAKLRWSTHQGVPRVTFAVHPDKIDDFDLGGLKWPSVLLDRVGVLPCLTTPSESPEGRPAPRSSKGKDKNMFTDKSGAFRLATAEVKEQLHHLPCGWTRKLRDKARHRALANGWHLRAAKLFFLFGLLSTEAGALRPQPNPLGCDAIGCMVRIWESAPLLNGPGVPTLADADDLSDIVDPYEHWAASQQCRHSAQQDPRIEPGLLQWLPVWRHFRNVLPEMRRAVTRAVEELVADREEETAAWFRQCPPHIQKAYYSQSGRASVQVPVIRELATRLGWKDMTIFKPARPKSDVSQKLTGCLFFRWK</sequence>
<dbReference type="AlphaFoldDB" id="A0A812K7G9"/>
<proteinExistence type="predicted"/>
<comment type="caution">
    <text evidence="4">The sequence shown here is derived from an EMBL/GenBank/DDBJ whole genome shotgun (WGS) entry which is preliminary data.</text>
</comment>
<gene>
    <name evidence="4" type="ORF">SNAT2548_LOCUS7892</name>
</gene>
<dbReference type="Proteomes" id="UP000604046">
    <property type="component" value="Unassembled WGS sequence"/>
</dbReference>
<keyword evidence="1" id="KW-0489">Methyltransferase</keyword>
<evidence type="ECO:0000256" key="2">
    <source>
        <dbReference type="ARBA" id="ARBA00022679"/>
    </source>
</evidence>
<keyword evidence="2" id="KW-0808">Transferase</keyword>
<keyword evidence="5" id="KW-1185">Reference proteome</keyword>
<evidence type="ECO:0000313" key="5">
    <source>
        <dbReference type="Proteomes" id="UP000604046"/>
    </source>
</evidence>
<dbReference type="Gene3D" id="3.40.50.150">
    <property type="entry name" value="Vaccinia Virus protein VP39"/>
    <property type="match status" value="1"/>
</dbReference>
<evidence type="ECO:0008006" key="6">
    <source>
        <dbReference type="Google" id="ProtNLM"/>
    </source>
</evidence>
<feature type="region of interest" description="Disordered" evidence="3">
    <location>
        <begin position="244"/>
        <end position="266"/>
    </location>
</feature>
<evidence type="ECO:0000256" key="3">
    <source>
        <dbReference type="SAM" id="MobiDB-lite"/>
    </source>
</evidence>
<dbReference type="EMBL" id="CAJNDS010000565">
    <property type="protein sequence ID" value="CAE7218867.1"/>
    <property type="molecule type" value="Genomic_DNA"/>
</dbReference>
<dbReference type="InterPro" id="IPR029063">
    <property type="entry name" value="SAM-dependent_MTases_sf"/>
</dbReference>
<organism evidence="4 5">
    <name type="scientific">Symbiodinium natans</name>
    <dbReference type="NCBI Taxonomy" id="878477"/>
    <lineage>
        <taxon>Eukaryota</taxon>
        <taxon>Sar</taxon>
        <taxon>Alveolata</taxon>
        <taxon>Dinophyceae</taxon>
        <taxon>Suessiales</taxon>
        <taxon>Symbiodiniaceae</taxon>
        <taxon>Symbiodinium</taxon>
    </lineage>
</organism>
<dbReference type="GO" id="GO:0008168">
    <property type="term" value="F:methyltransferase activity"/>
    <property type="evidence" value="ECO:0007669"/>
    <property type="project" value="UniProtKB-KW"/>
</dbReference>
<dbReference type="GO" id="GO:0032259">
    <property type="term" value="P:methylation"/>
    <property type="evidence" value="ECO:0007669"/>
    <property type="project" value="UniProtKB-KW"/>
</dbReference>
<protein>
    <recommendedName>
        <fullName evidence="6">DNA (cytosine-5-)-methyltransferase</fullName>
    </recommendedName>
</protein>
<dbReference type="Pfam" id="PF00145">
    <property type="entry name" value="DNA_methylase"/>
    <property type="match status" value="1"/>
</dbReference>
<name>A0A812K7G9_9DINO</name>
<evidence type="ECO:0000313" key="4">
    <source>
        <dbReference type="EMBL" id="CAE7218867.1"/>
    </source>
</evidence>
<dbReference type="SUPFAM" id="SSF53335">
    <property type="entry name" value="S-adenosyl-L-methionine-dependent methyltransferases"/>
    <property type="match status" value="1"/>
</dbReference>